<feature type="transmembrane region" description="Helical" evidence="1">
    <location>
        <begin position="21"/>
        <end position="41"/>
    </location>
</feature>
<proteinExistence type="predicted"/>
<dbReference type="AlphaFoldDB" id="A0A067THD8"/>
<evidence type="ECO:0000313" key="2">
    <source>
        <dbReference type="EMBL" id="KDR79324.1"/>
    </source>
</evidence>
<dbReference type="HOGENOM" id="CLU_2776117_0_0_1"/>
<evidence type="ECO:0000313" key="3">
    <source>
        <dbReference type="Proteomes" id="UP000027222"/>
    </source>
</evidence>
<name>A0A067THD8_GALM3</name>
<keyword evidence="3" id="KW-1185">Reference proteome</keyword>
<keyword evidence="1" id="KW-1133">Transmembrane helix</keyword>
<organism evidence="2 3">
    <name type="scientific">Galerina marginata (strain CBS 339.88)</name>
    <dbReference type="NCBI Taxonomy" id="685588"/>
    <lineage>
        <taxon>Eukaryota</taxon>
        <taxon>Fungi</taxon>
        <taxon>Dikarya</taxon>
        <taxon>Basidiomycota</taxon>
        <taxon>Agaricomycotina</taxon>
        <taxon>Agaricomycetes</taxon>
        <taxon>Agaricomycetidae</taxon>
        <taxon>Agaricales</taxon>
        <taxon>Agaricineae</taxon>
        <taxon>Strophariaceae</taxon>
        <taxon>Galerina</taxon>
    </lineage>
</organism>
<keyword evidence="1" id="KW-0812">Transmembrane</keyword>
<dbReference type="Proteomes" id="UP000027222">
    <property type="component" value="Unassembled WGS sequence"/>
</dbReference>
<dbReference type="EMBL" id="KL142373">
    <property type="protein sequence ID" value="KDR79324.1"/>
    <property type="molecule type" value="Genomic_DNA"/>
</dbReference>
<protein>
    <submittedName>
        <fullName evidence="2">Uncharacterized protein</fullName>
    </submittedName>
</protein>
<accession>A0A067THD8</accession>
<keyword evidence="1" id="KW-0472">Membrane</keyword>
<reference evidence="3" key="1">
    <citation type="journal article" date="2014" name="Proc. Natl. Acad. Sci. U.S.A.">
        <title>Extensive sampling of basidiomycete genomes demonstrates inadequacy of the white-rot/brown-rot paradigm for wood decay fungi.</title>
        <authorList>
            <person name="Riley R."/>
            <person name="Salamov A.A."/>
            <person name="Brown D.W."/>
            <person name="Nagy L.G."/>
            <person name="Floudas D."/>
            <person name="Held B.W."/>
            <person name="Levasseur A."/>
            <person name="Lombard V."/>
            <person name="Morin E."/>
            <person name="Otillar R."/>
            <person name="Lindquist E.A."/>
            <person name="Sun H."/>
            <person name="LaButti K.M."/>
            <person name="Schmutz J."/>
            <person name="Jabbour D."/>
            <person name="Luo H."/>
            <person name="Baker S.E."/>
            <person name="Pisabarro A.G."/>
            <person name="Walton J.D."/>
            <person name="Blanchette R.A."/>
            <person name="Henrissat B."/>
            <person name="Martin F."/>
            <person name="Cullen D."/>
            <person name="Hibbett D.S."/>
            <person name="Grigoriev I.V."/>
        </authorList>
    </citation>
    <scope>NUCLEOTIDE SEQUENCE [LARGE SCALE GENOMIC DNA]</scope>
    <source>
        <strain evidence="3">CBS 339.88</strain>
    </source>
</reference>
<sequence>MACSKIDKDFKWRFYDESKSLLLPLGHFYYRIYFVVLASQIPSKWVSVTAFRKEPAATHGSSSFFIRIA</sequence>
<evidence type="ECO:0000256" key="1">
    <source>
        <dbReference type="SAM" id="Phobius"/>
    </source>
</evidence>
<gene>
    <name evidence="2" type="ORF">GALMADRAFT_1233885</name>
</gene>